<reference evidence="7" key="1">
    <citation type="submission" date="2021-01" db="EMBL/GenBank/DDBJ databases">
        <authorList>
            <person name="Corre E."/>
            <person name="Pelletier E."/>
            <person name="Niang G."/>
            <person name="Scheremetjew M."/>
            <person name="Finn R."/>
            <person name="Kale V."/>
            <person name="Holt S."/>
            <person name="Cochrane G."/>
            <person name="Meng A."/>
            <person name="Brown T."/>
            <person name="Cohen L."/>
        </authorList>
    </citation>
    <scope>NUCLEOTIDE SEQUENCE</scope>
    <source>
        <strain evidence="7">WS</strain>
    </source>
</reference>
<dbReference type="GO" id="GO:0006355">
    <property type="term" value="P:regulation of DNA-templated transcription"/>
    <property type="evidence" value="ECO:0007669"/>
    <property type="project" value="TreeGrafter"/>
</dbReference>
<gene>
    <name evidence="5" type="ORF">PCOS0759_LOCUS5874</name>
    <name evidence="6" type="ORF">PCOS0759_LOCUS5875</name>
    <name evidence="7" type="ORF">PCOS0759_LOCUS5876</name>
    <name evidence="8" type="ORF">PCOS0759_LOCUS5879</name>
    <name evidence="9" type="ORF">PCOS0759_LOCUS5880</name>
</gene>
<dbReference type="EMBL" id="HBGD01007029">
    <property type="protein sequence ID" value="CAD9082639.1"/>
    <property type="molecule type" value="Transcribed_RNA"/>
</dbReference>
<evidence type="ECO:0000256" key="2">
    <source>
        <dbReference type="SAM" id="MobiDB-lite"/>
    </source>
</evidence>
<feature type="domain" description="FAT" evidence="4">
    <location>
        <begin position="2647"/>
        <end position="3197"/>
    </location>
</feature>
<name>A0A6U0LAK3_9EUKA</name>
<evidence type="ECO:0000313" key="9">
    <source>
        <dbReference type="EMBL" id="CAD9082640.1"/>
    </source>
</evidence>
<dbReference type="InterPro" id="IPR050517">
    <property type="entry name" value="DDR_Repair_Kinase"/>
</dbReference>
<sequence length="3754" mass="434106">MQLQPAKVIAFTKDIEKHLDAQQYDKIKPLIKSFKDGIEIVHTPHCAEFLQHAIPCFILILEKTSCVFEESDPQQQIRNNVLEVIQRLPPNEHLEQYAKPLMAQIIDVLQNDNEINAVQAVKIIMELYKAFRLHLEEYAQPFLQFVDTLYANFKLIVQDTLKNPTTEKAKGTRASTRRGQKKVETQLRKSTLSCKVLTECPLLVVIVLQAYKKFTEHFLQEILRKQMESFDVPIELPAESTKAEDPDLSERYSQLIASQVKTASFFVYSLRAYPHFIVQYHQKIPQIVTDLLLRCPSDAFSSRKELLVIMRHMMDAQGPQTAQEQKAVIRDHFVPHISNLLDDKALLGSYQAYYASARPLAYSTLADLIHHVRSKLNLQQIDKTITFYTRIMYDPTLTLSIQTMSAKLLAHLVESIYHICRDPSSPQERELGVEILINILRAYTTKTKTLSRHIKKVQEVIEELKKKKGAVVASGSAGENNAKDDETESSDESSSNEMKKSPSKKKSKPASESTTTTTTTTASDSSDTKSDEQNEETKEAKDMHVYYPLLHKNESLEENLNQCRLMLKTLVLGLKNVAYVLINMDEVGIKANAHRDEEIRLLVSLFKHGVNCFPVYQLIGSTLSDEEKENMKTFASLFTILSPPTFEEVFNQQMQFLYDKIVENEAYLDIVNYFCANTRLSPHFSLLLLQFLVENMDKLGEDNKESVVLLKCFKIIFGFIFSFKEKMTVPLLKKIVFKCLYTTNEKTNSLNYYRVLRFLFRSLALGKYDDMIKEFIPMVTMIVERLHDLTKTAFKSPTRELFVELCLTVPAKLHVLCPYLPFLVRPALYALQGPDLIGITFRNVELWVKSLRRESIEVLFKPVMPEIIHALFSHLKPAPYRYGEVAMKILATLGGNNRKFLSNPTVTAHMNDFKDGLNLSIRFNMGALPSRSHDLSLDSFVKLARRVLHLQGTSRQKKTKLAAFQFLQNCFVSQLDLSGESLEEHFKFSPELFNQPLAEEHLNYAKNNFVPFGISDEKHSFLQSHHKSRLGTMIFRRLLSTILASVADDQLKEESEPFVRQICRHFVLVFLSKSHIRPDATGHSSPDLFLDSLVDVFCFESSAAQFAFKEVVVSMRLMCHGDEQLMTSFGIWNKFKTRICHCCYQAFKKTGGCKGIVSLFENLPKHWLKENELDFARALLFIVKDVMDQPSQAISQAEDALMLIFKSCHDDFLEAINNSTSVEDVLKNAEEDADQTPDARRFVLWLKLIVPELASSHPTVRTTVQDLLTYATKTSEKSVKEIISVNIPDLEKMFATDYFNKQSRKGKTGIIECLAYLLACKPQVISITQDVKSIVKFANDYAGSKHEGALSDEDRQIYKKLRIGCLRLLTRYVNCAEVQEMKEKEDVEARTQIVGIFFKYLELSDYVDIAKEGLKEYISQAKLSRHLLSQSLKPVLQNVSKHTNLTSPVLRTLSHLLELCTSYFSPKLGDQLVHNLEHWKQPSTITHIPGEETRIAAKIMDLFPLLPPESRKSLPELAQLTLDLEQAWKGQCSEFSSPFRKPLAKFLNLYPEETLQYFLEEKLSSDPDHNYPHFRLFVSILKMPEAPRVHEELKHHADIIIEKTFKAATAVEQSQDNATTKKMNHKRSKGITLVYQLTKMFPDWLVTQDALKEHLLDGWNTIINTNKFSPGELRTDHEVSHKIHMIAHCFINYCRHDHTETGLLFKLLEVFSYPLVSDYTFLRDFFKEEIPKYSKELQRKILEKCIDLFEDEEISSIVKVEALNYLFGTIIQHNFVPAEKEDAADIVPDALMKRVFSTLFNAKTMVEDEALTYQILQLAITFVRHLTAHMIEYRKEMMKMAYNRISRENAGKQHAFVLAAYFIEKFETPEKIIVQVYVSLLRYHQAEGKPQVKKALDILAKELPRKIPATDGGTPKYITWTKKVWLDEGHSLQQLMHLWYLFVKHPDIFYVSREFFIPKIVNSLGKIGSSNSQLDQKKLAIDLADLIVSWESRYVRELETSARDDESTNGEAASTEEEKPEEVKDEDKMEIEASGEGSKKRKRPEEKSSADQPSKKKKLKMPFSEQQEGVAERIISFLIKVTLYIHQSRTDPNQLEKLTKKTLNVLENALELWDYGKIKNDYIHKMLSDSSTNVPMVVSVLKILEIILKHRKEFIVREAKVIFKDIAKYFQESDPKLIGALISFIGEVFEVFPLTKTSKPPDELRDFYTFLLRLGASCFNGDTKQVYGHLALLQLVCTHFPHYTSKFTDSVHRTLIKMLNEHAKFTKESVKQAQANVNTRGQRQSQARKLICSVSAKNHLYVEPILICIDFLSFGGHEGAKLKHYFQTVASIIDKNLEINPRIVQKVLENLKSWLLSENPDAKRRRVDLSDNQKAFFVNSITSLEISPPVIRKQCYNLLLALYQDEGIHRKKNSFTECVEANFMIGLRNENASSRKKFLDALNSRIGPTIFERMLFVFDSKNWIPLKDTFWVRHALDIIIDSVLVDDAAEIDNSSCKIPSITGNDDNADLSQYDESIYTEEERKHLHKSITPPNENDDMKDDIQKLLKDHEGFLAQHRSMNVKDLLVPLRQLGRESVRLSYDLWVALFESAWSTLTQLQRDDLYESLISLLSRDYHSKQYIKYPNVIQALLEGISKCKPSIKFSPEMLRFLGKSFNAWHIVIPMMEQELELMYSRADYGDRCERFSACLAELYNVLMEHDMLCGIWRNFDISTFTRHALALEKYGMLEETQDVLEQLIQGFSTGEMTRSDVSHFELSLWEDQWLATAKRLQQWDKLDEYSNSTPNTSLQLQCLWMRGEWGKIRDIFERYSINKSQLFNICQISAAIMTDQEKKDEYYHHATQLALQRWCALPTFICHTHLDMLHSFQQLLELHESGVLMDKVDKEPKYHLKELQAFMMNWRDRVPNKWDDIDMWRDILYWRNHFMTCLPKKFDPTTASPQHKVCVNESVSILNTFANVSRKHNVIVPALKALRESEQLIQTHLSQLDTREYGTRYYELLKCFESQEFYDNVIHAIDSEVTFKKLRLPRKLDLLRVRAGVLNKLGNRQAAIDVYSSSVYLFPKSVINSAVPCDALGRTFLEWSELLDDIHEASPSTENCINVIVGYMEAVRFGCKQAIPYLSRVLWLMSHKEDEKKVFEAVKRCIQDIPAHVWLPFIQQLNSMLQRDMYGDLAKGIFGRVTKEYIQAVFYIFRSMCFHIRKPYEESLKDKESDDHKVLARVKKHHDDLIQFCAKFPVFHQIQASFNEVSVRLSPTLDEELGQCFHHLLNDCYSQNIFSDAKVPSHAYKMVKETLKILYHQHMNIQFLIENRDTMKDDLMDKDLSIFEFTQRLRKWHNLIQKRINLNPTTLPLEHLCPSLNHCDVHHVEVPGQYNDLAYGEKPFIEQHDKILCFSPDVDVIRRYLVDCRRICIRSHTGRPYNFLVQNTPSGTPRSFARSEEKAYSVLNHFNSLLSSNIQAHSKYLQFHTPTIIPLSHVSRLVLERSFYSSLEDVYFEHCVEKNQNMDDQVIAFWKRYNETGNRLDAFLEVKNATPDHLLLDYMNLLCSTWNDFFTIRQRFVKQTALYSIANHLFNVQDCSTHKLMIGRLSGEIYQFDFRTFIHKDGTLTEPQSAPFRLTQNVQKFIGGICTEGVLLNSMSIAARALFLKQRHVRNLLNLYLRDEISSWVSASCGTVNKEYMIDENKADERAKEQAGELHKRLTALDMIHDDGSNVTDADEQNEEWKPVNYEIERLIHAACSDKNLSDLSPSTFPFF</sequence>
<dbReference type="Pfam" id="PF00454">
    <property type="entry name" value="PI3_PI4_kinase"/>
    <property type="match status" value="1"/>
</dbReference>
<dbReference type="PANTHER" id="PTHR11139:SF1">
    <property type="entry name" value="TRANSFORMATION_TRANSCRIPTION DOMAIN-ASSOCIATED PROTEIN"/>
    <property type="match status" value="1"/>
</dbReference>
<dbReference type="InterPro" id="IPR003151">
    <property type="entry name" value="PIK-rel_kinase_FAT"/>
</dbReference>
<evidence type="ECO:0000313" key="8">
    <source>
        <dbReference type="EMBL" id="CAD9082639.1"/>
    </source>
</evidence>
<feature type="region of interest" description="Disordered" evidence="2">
    <location>
        <begin position="1999"/>
        <end position="2063"/>
    </location>
</feature>
<dbReference type="InterPro" id="IPR011009">
    <property type="entry name" value="Kinase-like_dom_sf"/>
</dbReference>
<evidence type="ECO:0000256" key="1">
    <source>
        <dbReference type="ARBA" id="ARBA00007234"/>
    </source>
</evidence>
<evidence type="ECO:0000313" key="5">
    <source>
        <dbReference type="EMBL" id="CAD9082634.1"/>
    </source>
</evidence>
<feature type="compositionally biased region" description="Basic and acidic residues" evidence="2">
    <location>
        <begin position="2021"/>
        <end position="2031"/>
    </location>
</feature>
<dbReference type="CDD" id="cd05163">
    <property type="entry name" value="PIKK_TRRAP"/>
    <property type="match status" value="1"/>
</dbReference>
<protein>
    <recommendedName>
        <fullName evidence="10">Non-specific serine/threonine protein kinase</fullName>
    </recommendedName>
</protein>
<dbReference type="EMBL" id="HBGD01007024">
    <property type="protein sequence ID" value="CAD9082634.1"/>
    <property type="molecule type" value="Transcribed_RNA"/>
</dbReference>
<dbReference type="EMBL" id="HBGD01007025">
    <property type="protein sequence ID" value="CAD9082635.1"/>
    <property type="molecule type" value="Transcribed_RNA"/>
</dbReference>
<dbReference type="Gene3D" id="1.10.1070.11">
    <property type="entry name" value="Phosphatidylinositol 3-/4-kinase, catalytic domain"/>
    <property type="match status" value="1"/>
</dbReference>
<dbReference type="InterPro" id="IPR016024">
    <property type="entry name" value="ARM-type_fold"/>
</dbReference>
<dbReference type="GO" id="GO:0035267">
    <property type="term" value="C:NuA4 histone acetyltransferase complex"/>
    <property type="evidence" value="ECO:0007669"/>
    <property type="project" value="TreeGrafter"/>
</dbReference>
<accession>A0A6U0LAK3</accession>
<dbReference type="InterPro" id="IPR036940">
    <property type="entry name" value="PI3/4_kinase_cat_sf"/>
</dbReference>
<feature type="compositionally biased region" description="Basic and acidic residues" evidence="2">
    <location>
        <begin position="526"/>
        <end position="542"/>
    </location>
</feature>
<dbReference type="PROSITE" id="PS50290">
    <property type="entry name" value="PI3_4_KINASE_3"/>
    <property type="match status" value="1"/>
</dbReference>
<dbReference type="EMBL" id="HBGD01007026">
    <property type="protein sequence ID" value="CAD9082636.1"/>
    <property type="molecule type" value="Transcribed_RNA"/>
</dbReference>
<dbReference type="PANTHER" id="PTHR11139">
    <property type="entry name" value="ATAXIA TELANGIECTASIA MUTATED ATM -RELATED"/>
    <property type="match status" value="1"/>
</dbReference>
<dbReference type="Pfam" id="PF02259">
    <property type="entry name" value="FAT"/>
    <property type="match status" value="1"/>
</dbReference>
<dbReference type="Pfam" id="PF20206">
    <property type="entry name" value="Tra1_ring"/>
    <property type="match status" value="1"/>
</dbReference>
<dbReference type="SUPFAM" id="SSF48371">
    <property type="entry name" value="ARM repeat"/>
    <property type="match status" value="4"/>
</dbReference>
<dbReference type="SMART" id="SM00146">
    <property type="entry name" value="PI3Kc"/>
    <property type="match status" value="1"/>
</dbReference>
<evidence type="ECO:0008006" key="10">
    <source>
        <dbReference type="Google" id="ProtNLM"/>
    </source>
</evidence>
<dbReference type="GO" id="GO:0006281">
    <property type="term" value="P:DNA repair"/>
    <property type="evidence" value="ECO:0007669"/>
    <property type="project" value="TreeGrafter"/>
</dbReference>
<feature type="domain" description="PI3K/PI4K catalytic" evidence="3">
    <location>
        <begin position="3393"/>
        <end position="3705"/>
    </location>
</feature>
<feature type="region of interest" description="Disordered" evidence="2">
    <location>
        <begin position="468"/>
        <end position="542"/>
    </location>
</feature>
<comment type="similarity">
    <text evidence="1">Belongs to the PI3/PI4-kinase family. TRA1 subfamily.</text>
</comment>
<evidence type="ECO:0000313" key="7">
    <source>
        <dbReference type="EMBL" id="CAD9082636.1"/>
    </source>
</evidence>
<evidence type="ECO:0000259" key="3">
    <source>
        <dbReference type="PROSITE" id="PS50290"/>
    </source>
</evidence>
<dbReference type="SUPFAM" id="SSF56112">
    <property type="entry name" value="Protein kinase-like (PK-like)"/>
    <property type="match status" value="1"/>
</dbReference>
<dbReference type="InterPro" id="IPR014009">
    <property type="entry name" value="PIK_FAT"/>
</dbReference>
<proteinExistence type="inferred from homology"/>
<dbReference type="InterPro" id="IPR000403">
    <property type="entry name" value="PI3/4_kinase_cat_dom"/>
</dbReference>
<evidence type="ECO:0000313" key="6">
    <source>
        <dbReference type="EMBL" id="CAD9082635.1"/>
    </source>
</evidence>
<dbReference type="GO" id="GO:0005634">
    <property type="term" value="C:nucleus"/>
    <property type="evidence" value="ECO:0007669"/>
    <property type="project" value="TreeGrafter"/>
</dbReference>
<dbReference type="InterPro" id="IPR046805">
    <property type="entry name" value="Tra1_ring"/>
</dbReference>
<dbReference type="EMBL" id="HBGD01007030">
    <property type="protein sequence ID" value="CAD9082640.1"/>
    <property type="molecule type" value="Transcribed_RNA"/>
</dbReference>
<dbReference type="Pfam" id="PF20175">
    <property type="entry name" value="Tra1_central"/>
    <property type="match status" value="1"/>
</dbReference>
<dbReference type="PROSITE" id="PS51189">
    <property type="entry name" value="FAT"/>
    <property type="match status" value="1"/>
</dbReference>
<organism evidence="7">
    <name type="scientific">Percolomonas cosmopolitus</name>
    <dbReference type="NCBI Taxonomy" id="63605"/>
    <lineage>
        <taxon>Eukaryota</taxon>
        <taxon>Discoba</taxon>
        <taxon>Heterolobosea</taxon>
        <taxon>Tetramitia</taxon>
        <taxon>Eutetramitia</taxon>
        <taxon>Percolomonadidae</taxon>
        <taxon>Percolomonas</taxon>
    </lineage>
</organism>
<dbReference type="GO" id="GO:0000124">
    <property type="term" value="C:SAGA complex"/>
    <property type="evidence" value="ECO:0007669"/>
    <property type="project" value="TreeGrafter"/>
</dbReference>
<dbReference type="InterPro" id="IPR046807">
    <property type="entry name" value="Tra1_central"/>
</dbReference>
<feature type="compositionally biased region" description="Low complexity" evidence="2">
    <location>
        <begin position="510"/>
        <end position="525"/>
    </location>
</feature>
<evidence type="ECO:0000259" key="4">
    <source>
        <dbReference type="PROSITE" id="PS51189"/>
    </source>
</evidence>